<accession>A0AAD3HBG9</accession>
<comment type="caution">
    <text evidence="1">The sequence shown here is derived from an EMBL/GenBank/DDBJ whole genome shotgun (WGS) entry which is preliminary data.</text>
</comment>
<protein>
    <recommendedName>
        <fullName evidence="3">Leucine-rich repeat domain-containing protein</fullName>
    </recommendedName>
</protein>
<name>A0AAD3HBG9_9STRA</name>
<dbReference type="Pfam" id="PF13306">
    <property type="entry name" value="LRR_5"/>
    <property type="match status" value="1"/>
</dbReference>
<keyword evidence="2" id="KW-1185">Reference proteome</keyword>
<reference evidence="1 2" key="1">
    <citation type="journal article" date="2021" name="Sci. Rep.">
        <title>The genome of the diatom Chaetoceros tenuissimus carries an ancient integrated fragment of an extant virus.</title>
        <authorList>
            <person name="Hongo Y."/>
            <person name="Kimura K."/>
            <person name="Takaki Y."/>
            <person name="Yoshida Y."/>
            <person name="Baba S."/>
            <person name="Kobayashi G."/>
            <person name="Nagasaki K."/>
            <person name="Hano T."/>
            <person name="Tomaru Y."/>
        </authorList>
    </citation>
    <scope>NUCLEOTIDE SEQUENCE [LARGE SCALE GENOMIC DNA]</scope>
    <source>
        <strain evidence="1 2">NIES-3715</strain>
    </source>
</reference>
<dbReference type="InterPro" id="IPR053139">
    <property type="entry name" value="Surface_bspA-like"/>
</dbReference>
<evidence type="ECO:0000313" key="1">
    <source>
        <dbReference type="EMBL" id="GFH57034.1"/>
    </source>
</evidence>
<sequence>MKLRKKLTKKEWEEAKALGPGIHNFRRKVTLIYNGKKSWNKSTLDKNTGKILLNNVDRDSIEVIIILPGVKIIRGSRFHGFNAKIVIMADAVKRMEKYAFYYCENLRFIRLSRNLEYIGDKAFSGCDSLRSIFIPLTCREIGEKAFWYCNKLIIFIVLRNTQLGENAINCTALGRARRRYEDLHKINVREDDDEWINNEFDLHRECASCNPSEEVIYEIFKEQGRKYFQLKNNIGITASEYLNENPYTDLNDQKLINRHVLDMMGEIIT</sequence>
<evidence type="ECO:0008006" key="3">
    <source>
        <dbReference type="Google" id="ProtNLM"/>
    </source>
</evidence>
<organism evidence="1 2">
    <name type="scientific">Chaetoceros tenuissimus</name>
    <dbReference type="NCBI Taxonomy" id="426638"/>
    <lineage>
        <taxon>Eukaryota</taxon>
        <taxon>Sar</taxon>
        <taxon>Stramenopiles</taxon>
        <taxon>Ochrophyta</taxon>
        <taxon>Bacillariophyta</taxon>
        <taxon>Coscinodiscophyceae</taxon>
        <taxon>Chaetocerotophycidae</taxon>
        <taxon>Chaetocerotales</taxon>
        <taxon>Chaetocerotaceae</taxon>
        <taxon>Chaetoceros</taxon>
    </lineage>
</organism>
<dbReference type="Gene3D" id="3.80.10.10">
    <property type="entry name" value="Ribonuclease Inhibitor"/>
    <property type="match status" value="1"/>
</dbReference>
<dbReference type="SUPFAM" id="SSF52058">
    <property type="entry name" value="L domain-like"/>
    <property type="match status" value="1"/>
</dbReference>
<dbReference type="AlphaFoldDB" id="A0AAD3HBG9"/>
<dbReference type="InterPro" id="IPR026906">
    <property type="entry name" value="LRR_5"/>
</dbReference>
<dbReference type="Proteomes" id="UP001054902">
    <property type="component" value="Unassembled WGS sequence"/>
</dbReference>
<dbReference type="EMBL" id="BLLK01000057">
    <property type="protein sequence ID" value="GFH57034.1"/>
    <property type="molecule type" value="Genomic_DNA"/>
</dbReference>
<evidence type="ECO:0000313" key="2">
    <source>
        <dbReference type="Proteomes" id="UP001054902"/>
    </source>
</evidence>
<dbReference type="PANTHER" id="PTHR45661:SF3">
    <property type="entry name" value="IG-LIKE DOMAIN-CONTAINING PROTEIN"/>
    <property type="match status" value="1"/>
</dbReference>
<gene>
    <name evidence="1" type="ORF">CTEN210_13510</name>
</gene>
<dbReference type="InterPro" id="IPR032675">
    <property type="entry name" value="LRR_dom_sf"/>
</dbReference>
<proteinExistence type="predicted"/>
<dbReference type="PANTHER" id="PTHR45661">
    <property type="entry name" value="SURFACE ANTIGEN"/>
    <property type="match status" value="1"/>
</dbReference>